<dbReference type="PANTHER" id="PTHR12210">
    <property type="entry name" value="DULLARD PROTEIN PHOSPHATASE"/>
    <property type="match status" value="1"/>
</dbReference>
<dbReference type="AlphaFoldDB" id="A0A2H6KF41"/>
<keyword evidence="1" id="KW-0809">Transit peptide</keyword>
<proteinExistence type="inferred from homology"/>
<dbReference type="Gene3D" id="3.40.50.1000">
    <property type="entry name" value="HAD superfamily/HAD-like"/>
    <property type="match status" value="1"/>
</dbReference>
<feature type="region of interest" description="Disordered" evidence="2">
    <location>
        <begin position="284"/>
        <end position="309"/>
    </location>
</feature>
<keyword evidence="5" id="KW-1185">Reference proteome</keyword>
<organism evidence="4 5">
    <name type="scientific">Babesia ovata</name>
    <dbReference type="NCBI Taxonomy" id="189622"/>
    <lineage>
        <taxon>Eukaryota</taxon>
        <taxon>Sar</taxon>
        <taxon>Alveolata</taxon>
        <taxon>Apicomplexa</taxon>
        <taxon>Aconoidasida</taxon>
        <taxon>Piroplasmida</taxon>
        <taxon>Babesiidae</taxon>
        <taxon>Babesia</taxon>
    </lineage>
</organism>
<feature type="compositionally biased region" description="Low complexity" evidence="2">
    <location>
        <begin position="300"/>
        <end position="309"/>
    </location>
</feature>
<evidence type="ECO:0000313" key="5">
    <source>
        <dbReference type="Proteomes" id="UP000236319"/>
    </source>
</evidence>
<sequence>MGLFDYLSSAFSVAVEINYYVIGAGVVYIIVKILEFKASSRFGSGDELFAKRVKPAFSLVLDLDGTILHSVQTRGNNTTSSIALNVGKRVRHFVVYKRPHLDTFLMEMRKRYEIVLYSASQPLYADACLNYACVNHLFDRKLYRNDCTVGPGGVFVKDLAKVNNDLSKVVVLQNSMQSNAHVSANSLLIDSWSGGVHDTALLDIMPLLEALSHVDDVRHILELRRGEPVRYPPLNIPQQNRSDSAAMPSEPLNPNGPAELLGELQNWDNIGARLTTRVKQIFDTMGPDTTLHMPPPRGGPPRSNSNNST</sequence>
<dbReference type="Proteomes" id="UP000236319">
    <property type="component" value="Unassembled WGS sequence"/>
</dbReference>
<keyword evidence="1" id="KW-0811">Translocation</keyword>
<dbReference type="InterPro" id="IPR050365">
    <property type="entry name" value="TIM50"/>
</dbReference>
<comment type="similarity">
    <text evidence="1">Belongs to the TIM50 family.</text>
</comment>
<dbReference type="SUPFAM" id="SSF56784">
    <property type="entry name" value="HAD-like"/>
    <property type="match status" value="1"/>
</dbReference>
<comment type="subcellular location">
    <subcellularLocation>
        <location evidence="1">Mitochondrion inner membrane</location>
        <topology evidence="1">Single-pass membrane protein</topology>
    </subcellularLocation>
</comment>
<keyword evidence="1" id="KW-0813">Transport</keyword>
<comment type="subunit">
    <text evidence="1">Component of the TIM23 complex.</text>
</comment>
<dbReference type="SMART" id="SM00577">
    <property type="entry name" value="CPDc"/>
    <property type="match status" value="1"/>
</dbReference>
<dbReference type="CDD" id="cd07521">
    <property type="entry name" value="HAD_FCP1-like"/>
    <property type="match status" value="1"/>
</dbReference>
<keyword evidence="1" id="KW-0496">Mitochondrion</keyword>
<keyword evidence="1" id="KW-0472">Membrane</keyword>
<evidence type="ECO:0000313" key="4">
    <source>
        <dbReference type="EMBL" id="GBE61618.1"/>
    </source>
</evidence>
<dbReference type="RefSeq" id="XP_028867861.1">
    <property type="nucleotide sequence ID" value="XM_029012028.1"/>
</dbReference>
<dbReference type="InterPro" id="IPR004274">
    <property type="entry name" value="FCP1_dom"/>
</dbReference>
<evidence type="ECO:0000256" key="1">
    <source>
        <dbReference type="RuleBase" id="RU365079"/>
    </source>
</evidence>
<name>A0A2H6KF41_9APIC</name>
<protein>
    <recommendedName>
        <fullName evidence="1">Mitochondrial import inner membrane translocase subunit TIM50</fullName>
    </recommendedName>
</protein>
<feature type="transmembrane region" description="Helical" evidence="1">
    <location>
        <begin position="6"/>
        <end position="31"/>
    </location>
</feature>
<dbReference type="GO" id="GO:0015031">
    <property type="term" value="P:protein transport"/>
    <property type="evidence" value="ECO:0007669"/>
    <property type="project" value="UniProtKB-KW"/>
</dbReference>
<evidence type="ECO:0000259" key="3">
    <source>
        <dbReference type="PROSITE" id="PS50969"/>
    </source>
</evidence>
<keyword evidence="1" id="KW-0653">Protein transport</keyword>
<comment type="caution">
    <text evidence="4">The sequence shown here is derived from an EMBL/GenBank/DDBJ whole genome shotgun (WGS) entry which is preliminary data.</text>
</comment>
<dbReference type="OrthoDB" id="277011at2759"/>
<comment type="function">
    <text evidence="1">Essential component of the TIM23 complex, a complex that mediates the translocation of transit peptide-containing proteins across the mitochondrial inner membrane.</text>
</comment>
<gene>
    <name evidence="4" type="ORF">BOVATA_031110</name>
</gene>
<feature type="region of interest" description="Disordered" evidence="2">
    <location>
        <begin position="232"/>
        <end position="258"/>
    </location>
</feature>
<evidence type="ECO:0000256" key="2">
    <source>
        <dbReference type="SAM" id="MobiDB-lite"/>
    </source>
</evidence>
<dbReference type="PROSITE" id="PS50969">
    <property type="entry name" value="FCP1"/>
    <property type="match status" value="1"/>
</dbReference>
<dbReference type="InterPro" id="IPR023214">
    <property type="entry name" value="HAD_sf"/>
</dbReference>
<dbReference type="GO" id="GO:0005744">
    <property type="term" value="C:TIM23 mitochondrial import inner membrane translocase complex"/>
    <property type="evidence" value="ECO:0007669"/>
    <property type="project" value="UniProtKB-UniRule"/>
</dbReference>
<reference evidence="4 5" key="1">
    <citation type="journal article" date="2017" name="BMC Genomics">
        <title>Whole-genome assembly of Babesia ovata and comparative genomics between closely related pathogens.</title>
        <authorList>
            <person name="Yamagishi J."/>
            <person name="Asada M."/>
            <person name="Hakimi H."/>
            <person name="Tanaka T.Q."/>
            <person name="Sugimoto C."/>
            <person name="Kawazu S."/>
        </authorList>
    </citation>
    <scope>NUCLEOTIDE SEQUENCE [LARGE SCALE GENOMIC DNA]</scope>
    <source>
        <strain evidence="4 5">Miyake</strain>
    </source>
</reference>
<keyword evidence="1" id="KW-0812">Transmembrane</keyword>
<dbReference type="VEuPathDB" id="PiroplasmaDB:BOVATA_031110"/>
<dbReference type="EMBL" id="BDSA01000003">
    <property type="protein sequence ID" value="GBE61618.1"/>
    <property type="molecule type" value="Genomic_DNA"/>
</dbReference>
<dbReference type="GeneID" id="39875388"/>
<keyword evidence="1" id="KW-1133">Transmembrane helix</keyword>
<dbReference type="Pfam" id="PF03031">
    <property type="entry name" value="NIF"/>
    <property type="match status" value="1"/>
</dbReference>
<accession>A0A2H6KF41</accession>
<feature type="domain" description="FCP1 homology" evidence="3">
    <location>
        <begin position="52"/>
        <end position="211"/>
    </location>
</feature>
<dbReference type="InterPro" id="IPR036412">
    <property type="entry name" value="HAD-like_sf"/>
</dbReference>